<organism evidence="2">
    <name type="scientific">Rheinheimera sp. BAL341</name>
    <dbReference type="NCBI Taxonomy" id="1708203"/>
    <lineage>
        <taxon>Bacteria</taxon>
        <taxon>Pseudomonadati</taxon>
        <taxon>Pseudomonadota</taxon>
        <taxon>Gammaproteobacteria</taxon>
        <taxon>Chromatiales</taxon>
        <taxon>Chromatiaceae</taxon>
        <taxon>Rheinheimera</taxon>
    </lineage>
</organism>
<keyword evidence="1" id="KW-0812">Transmembrane</keyword>
<evidence type="ECO:0000313" key="2">
    <source>
        <dbReference type="EMBL" id="VHO00046.1"/>
    </source>
</evidence>
<proteinExistence type="predicted"/>
<dbReference type="EMBL" id="CAAJGR010000002">
    <property type="protein sequence ID" value="VHO00046.1"/>
    <property type="molecule type" value="Genomic_DNA"/>
</dbReference>
<evidence type="ECO:0000256" key="1">
    <source>
        <dbReference type="SAM" id="Phobius"/>
    </source>
</evidence>
<dbReference type="PANTHER" id="PTHR35404:SF8">
    <property type="entry name" value="TRANSPOSASE OF TN10"/>
    <property type="match status" value="1"/>
</dbReference>
<dbReference type="InterPro" id="IPR012337">
    <property type="entry name" value="RNaseH-like_sf"/>
</dbReference>
<gene>
    <name evidence="2" type="ORF">BAL341_061</name>
</gene>
<dbReference type="PANTHER" id="PTHR35404">
    <property type="entry name" value="TRANSPOSASE OF TN10"/>
    <property type="match status" value="1"/>
</dbReference>
<keyword evidence="1" id="KW-0472">Membrane</keyword>
<protein>
    <submittedName>
        <fullName evidence="2">Mobile element protein</fullName>
    </submittedName>
</protein>
<accession>A0A486XFK0</accession>
<reference evidence="2" key="1">
    <citation type="submission" date="2019-04" db="EMBL/GenBank/DDBJ databases">
        <authorList>
            <person name="Brambilla D."/>
        </authorList>
    </citation>
    <scope>NUCLEOTIDE SEQUENCE</scope>
    <source>
        <strain evidence="2">BAL1</strain>
    </source>
</reference>
<feature type="transmembrane region" description="Helical" evidence="1">
    <location>
        <begin position="32"/>
        <end position="51"/>
    </location>
</feature>
<dbReference type="AlphaFoldDB" id="A0A486XFK0"/>
<name>A0A486XFK0_9GAMM</name>
<sequence length="117" mass="13631">MQIEESFRDQKSQTYGLGSEAHRTYKRERLEVLLLLAALANWLHYMIGLAAELAGKHLQFQANSIKHRRVLSFNYLGLRLSKVARLDLTEEEMQAAREKVMVWAAESDWSVIKLEKR</sequence>
<dbReference type="SUPFAM" id="SSF53098">
    <property type="entry name" value="Ribonuclease H-like"/>
    <property type="match status" value="1"/>
</dbReference>
<keyword evidence="1" id="KW-1133">Transmembrane helix</keyword>